<accession>A0A815JVL2</accession>
<keyword evidence="5" id="KW-1185">Reference proteome</keyword>
<comment type="caution">
    <text evidence="2">The sequence shown here is derived from an EMBL/GenBank/DDBJ whole genome shotgun (WGS) entry which is preliminary data.</text>
</comment>
<evidence type="ECO:0000313" key="5">
    <source>
        <dbReference type="Proteomes" id="UP000663870"/>
    </source>
</evidence>
<organism evidence="2 4">
    <name type="scientific">Rotaria sordida</name>
    <dbReference type="NCBI Taxonomy" id="392033"/>
    <lineage>
        <taxon>Eukaryota</taxon>
        <taxon>Metazoa</taxon>
        <taxon>Spiralia</taxon>
        <taxon>Gnathifera</taxon>
        <taxon>Rotifera</taxon>
        <taxon>Eurotatoria</taxon>
        <taxon>Bdelloidea</taxon>
        <taxon>Philodinida</taxon>
        <taxon>Philodinidae</taxon>
        <taxon>Rotaria</taxon>
    </lineage>
</organism>
<sequence length="227" mass="26236">MDVSTVTNVNRRKRVPHTIFTPTQSSNVISNYYLLYFIETESYQIAARSSIKKFDEKGFAKVLIRNKFFQGKIIHVDSLDGCEKELGRRTRLSQQDNTNNNDLDEQQEELDEYNDEIVSSITPSQRLFTTQSQYGTSSSIEYDLPSLSEDNEEENEKDSENGEIFDNHFDSIEKGLTKKRKHVPDGTRKKIKKLDTDAHKTFNKVNTQSEITVSELQHRGPFSTLIR</sequence>
<dbReference type="AlphaFoldDB" id="A0A815JVL2"/>
<reference evidence="2" key="1">
    <citation type="submission" date="2021-02" db="EMBL/GenBank/DDBJ databases">
        <authorList>
            <person name="Nowell W R."/>
        </authorList>
    </citation>
    <scope>NUCLEOTIDE SEQUENCE</scope>
</reference>
<evidence type="ECO:0000313" key="4">
    <source>
        <dbReference type="Proteomes" id="UP000663854"/>
    </source>
</evidence>
<proteinExistence type="predicted"/>
<feature type="region of interest" description="Disordered" evidence="1">
    <location>
        <begin position="128"/>
        <end position="167"/>
    </location>
</feature>
<dbReference type="EMBL" id="CAJNOL010006338">
    <property type="protein sequence ID" value="CAF1616848.1"/>
    <property type="molecule type" value="Genomic_DNA"/>
</dbReference>
<dbReference type="Proteomes" id="UP000663854">
    <property type="component" value="Unassembled WGS sequence"/>
</dbReference>
<dbReference type="EMBL" id="CAJNOH010004877">
    <property type="protein sequence ID" value="CAF1382946.1"/>
    <property type="molecule type" value="Genomic_DNA"/>
</dbReference>
<evidence type="ECO:0000313" key="3">
    <source>
        <dbReference type="EMBL" id="CAF1616848.1"/>
    </source>
</evidence>
<evidence type="ECO:0000256" key="1">
    <source>
        <dbReference type="SAM" id="MobiDB-lite"/>
    </source>
</evidence>
<name>A0A815JVL2_9BILA</name>
<protein>
    <submittedName>
        <fullName evidence="2">Uncharacterized protein</fullName>
    </submittedName>
</protein>
<feature type="compositionally biased region" description="Polar residues" evidence="1">
    <location>
        <begin position="128"/>
        <end position="140"/>
    </location>
</feature>
<gene>
    <name evidence="3" type="ORF">JXQ802_LOCUS50093</name>
    <name evidence="2" type="ORF">PYM288_LOCUS33952</name>
</gene>
<dbReference type="Proteomes" id="UP000663870">
    <property type="component" value="Unassembled WGS sequence"/>
</dbReference>
<evidence type="ECO:0000313" key="2">
    <source>
        <dbReference type="EMBL" id="CAF1382946.1"/>
    </source>
</evidence>
<feature type="compositionally biased region" description="Acidic residues" evidence="1">
    <location>
        <begin position="149"/>
        <end position="163"/>
    </location>
</feature>